<comment type="cofactor">
    <cofactor evidence="1 5">
        <name>FAD</name>
        <dbReference type="ChEBI" id="CHEBI:57692"/>
    </cofactor>
</comment>
<dbReference type="Gene3D" id="3.50.50.60">
    <property type="entry name" value="FAD/NAD(P)-binding domain"/>
    <property type="match status" value="1"/>
</dbReference>
<feature type="binding site" evidence="5">
    <location>
        <position position="228"/>
    </location>
    <ligand>
        <name>FAD</name>
        <dbReference type="ChEBI" id="CHEBI:57692"/>
    </ligand>
</feature>
<feature type="region of interest" description="Disordered" evidence="6">
    <location>
        <begin position="172"/>
        <end position="196"/>
    </location>
</feature>
<dbReference type="Proteomes" id="UP000070328">
    <property type="component" value="Unassembled WGS sequence"/>
</dbReference>
<evidence type="ECO:0000256" key="2">
    <source>
        <dbReference type="ARBA" id="ARBA00010790"/>
    </source>
</evidence>
<dbReference type="Gene3D" id="3.30.560.10">
    <property type="entry name" value="Glucose Oxidase, domain 3"/>
    <property type="match status" value="1"/>
</dbReference>
<gene>
    <name evidence="8" type="ORF">CSIM01_02556</name>
</gene>
<dbReference type="PIRSF" id="PIRSF000137">
    <property type="entry name" value="Alcohol_oxidase"/>
    <property type="match status" value="1"/>
</dbReference>
<protein>
    <submittedName>
        <fullName evidence="8">Choline dehydrogenase</fullName>
    </submittedName>
</protein>
<dbReference type="InterPro" id="IPR000172">
    <property type="entry name" value="GMC_OxRdtase_N"/>
</dbReference>
<evidence type="ECO:0000256" key="5">
    <source>
        <dbReference type="PIRSR" id="PIRSR000137-2"/>
    </source>
</evidence>
<keyword evidence="3" id="KW-0285">Flavoprotein</keyword>
<name>A0A135RU97_9PEZI</name>
<evidence type="ECO:0000259" key="7">
    <source>
        <dbReference type="PROSITE" id="PS00624"/>
    </source>
</evidence>
<evidence type="ECO:0000313" key="9">
    <source>
        <dbReference type="Proteomes" id="UP000070328"/>
    </source>
</evidence>
<evidence type="ECO:0000256" key="1">
    <source>
        <dbReference type="ARBA" id="ARBA00001974"/>
    </source>
</evidence>
<keyword evidence="9" id="KW-1185">Reference proteome</keyword>
<feature type="domain" description="Glucose-methanol-choline oxidoreductase N-terminal" evidence="7">
    <location>
        <begin position="271"/>
        <end position="285"/>
    </location>
</feature>
<sequence>MEVEVFDVIIVGGGTAGCVLASRLSVRQDLKVLLLEAGSNNINEEKVTTPLLSRRMFGDPNYDWCSESSPQSGMNGRVFQHTRGKMLGGSSGINSHSLVFPNKAMHEAWAEISGDERWSWEKIKDYYRAFHTEQVQGMSKQDRQSQGLIQASYPKELNALQNAWEEVFDDLGAKSDHDGPSGEALGGFTTTNAIDSRPGQGVRSFAGNAYLQPNLDRKNLVVISGAEVERIVFEGDSNTDEGKLCAIGVIYEKAHKSSLVRANKEVIICAGALGSPKILEQSGIGNQQILEPLGIQCLVNLPGVGENLQDHLNFGPSVEVKPEIETIDINFRDPKVPAAHRAEYDEKRTGPLAEGAAYSFAHWPLQLFNSQNEEKELRELLQRSPHAGNEATKIHHEFINRMILDDHEASATVFMIRVQRYTSRASPAPGNYMTIVAMLAHPYSRGSCHVETADWHDQPKIDCSYLSNSLDIEILARHVQQIDKLLARDALSGLLRTNGNRLPTAAAPQNLAEIKENIRSFGATNYHLCGTCAMMKEEFEGGVVDGELLLRGTTNVRVCDASIFPIIPRGNILSTVYAVAEKAAAFLLETYSSKS</sequence>
<evidence type="ECO:0000256" key="6">
    <source>
        <dbReference type="SAM" id="MobiDB-lite"/>
    </source>
</evidence>
<evidence type="ECO:0000256" key="3">
    <source>
        <dbReference type="ARBA" id="ARBA00022630"/>
    </source>
</evidence>
<dbReference type="InterPro" id="IPR007867">
    <property type="entry name" value="GMC_OxRtase_C"/>
</dbReference>
<dbReference type="PANTHER" id="PTHR11552:SF147">
    <property type="entry name" value="CHOLINE DEHYDROGENASE, MITOCHONDRIAL"/>
    <property type="match status" value="1"/>
</dbReference>
<dbReference type="SUPFAM" id="SSF54373">
    <property type="entry name" value="FAD-linked reductases, C-terminal domain"/>
    <property type="match status" value="1"/>
</dbReference>
<comment type="caution">
    <text evidence="8">The sequence shown here is derived from an EMBL/GenBank/DDBJ whole genome shotgun (WGS) entry which is preliminary data.</text>
</comment>
<dbReference type="InterPro" id="IPR036188">
    <property type="entry name" value="FAD/NAD-bd_sf"/>
</dbReference>
<evidence type="ECO:0000256" key="4">
    <source>
        <dbReference type="ARBA" id="ARBA00022827"/>
    </source>
</evidence>
<dbReference type="Pfam" id="PF05199">
    <property type="entry name" value="GMC_oxred_C"/>
    <property type="match status" value="1"/>
</dbReference>
<reference evidence="8 9" key="1">
    <citation type="submission" date="2014-02" db="EMBL/GenBank/DDBJ databases">
        <title>The genome sequence of Colletotrichum simmondsii CBS122122.</title>
        <authorList>
            <person name="Baroncelli R."/>
            <person name="Thon M.R."/>
        </authorList>
    </citation>
    <scope>NUCLEOTIDE SEQUENCE [LARGE SCALE GENOMIC DNA]</scope>
    <source>
        <strain evidence="8 9">CBS122122</strain>
    </source>
</reference>
<dbReference type="Pfam" id="PF00732">
    <property type="entry name" value="GMC_oxred_N"/>
    <property type="match status" value="1"/>
</dbReference>
<dbReference type="OrthoDB" id="269227at2759"/>
<dbReference type="GO" id="GO:0016614">
    <property type="term" value="F:oxidoreductase activity, acting on CH-OH group of donors"/>
    <property type="evidence" value="ECO:0007669"/>
    <property type="project" value="InterPro"/>
</dbReference>
<dbReference type="PROSITE" id="PS00624">
    <property type="entry name" value="GMC_OXRED_2"/>
    <property type="match status" value="1"/>
</dbReference>
<accession>A0A135RU97</accession>
<comment type="similarity">
    <text evidence="2">Belongs to the GMC oxidoreductase family.</text>
</comment>
<dbReference type="PANTHER" id="PTHR11552">
    <property type="entry name" value="GLUCOSE-METHANOL-CHOLINE GMC OXIDOREDUCTASE"/>
    <property type="match status" value="1"/>
</dbReference>
<organism evidence="8 9">
    <name type="scientific">Colletotrichum simmondsii</name>
    <dbReference type="NCBI Taxonomy" id="703756"/>
    <lineage>
        <taxon>Eukaryota</taxon>
        <taxon>Fungi</taxon>
        <taxon>Dikarya</taxon>
        <taxon>Ascomycota</taxon>
        <taxon>Pezizomycotina</taxon>
        <taxon>Sordariomycetes</taxon>
        <taxon>Hypocreomycetidae</taxon>
        <taxon>Glomerellales</taxon>
        <taxon>Glomerellaceae</taxon>
        <taxon>Colletotrichum</taxon>
        <taxon>Colletotrichum acutatum species complex</taxon>
    </lineage>
</organism>
<evidence type="ECO:0000313" key="8">
    <source>
        <dbReference type="EMBL" id="KXH27272.1"/>
    </source>
</evidence>
<dbReference type="SUPFAM" id="SSF51905">
    <property type="entry name" value="FAD/NAD(P)-binding domain"/>
    <property type="match status" value="1"/>
</dbReference>
<keyword evidence="4 5" id="KW-0274">FAD</keyword>
<dbReference type="GO" id="GO:0050660">
    <property type="term" value="F:flavin adenine dinucleotide binding"/>
    <property type="evidence" value="ECO:0007669"/>
    <property type="project" value="InterPro"/>
</dbReference>
<dbReference type="InterPro" id="IPR012132">
    <property type="entry name" value="GMC_OxRdtase"/>
</dbReference>
<dbReference type="AlphaFoldDB" id="A0A135RU97"/>
<dbReference type="EMBL" id="JFBX01000828">
    <property type="protein sequence ID" value="KXH27272.1"/>
    <property type="molecule type" value="Genomic_DNA"/>
</dbReference>
<proteinExistence type="inferred from homology"/>